<gene>
    <name evidence="3" type="ORF">COX22_02230</name>
</gene>
<evidence type="ECO:0000259" key="2">
    <source>
        <dbReference type="Pfam" id="PF01476"/>
    </source>
</evidence>
<dbReference type="CDD" id="cd00118">
    <property type="entry name" value="LysM"/>
    <property type="match status" value="1"/>
</dbReference>
<accession>A0A2G9ZKZ2</accession>
<dbReference type="EMBL" id="PCSD01000046">
    <property type="protein sequence ID" value="PIP33846.1"/>
    <property type="molecule type" value="Genomic_DNA"/>
</dbReference>
<feature type="domain" description="LysM" evidence="2">
    <location>
        <begin position="28"/>
        <end position="82"/>
    </location>
</feature>
<evidence type="ECO:0000313" key="3">
    <source>
        <dbReference type="EMBL" id="PIP33846.1"/>
    </source>
</evidence>
<evidence type="ECO:0000313" key="4">
    <source>
        <dbReference type="Proteomes" id="UP000230729"/>
    </source>
</evidence>
<dbReference type="Proteomes" id="UP000230729">
    <property type="component" value="Unassembled WGS sequence"/>
</dbReference>
<protein>
    <recommendedName>
        <fullName evidence="2">LysM domain-containing protein</fullName>
    </recommendedName>
</protein>
<reference evidence="3 4" key="1">
    <citation type="submission" date="2017-09" db="EMBL/GenBank/DDBJ databases">
        <title>Depth-based differentiation of microbial function through sediment-hosted aquifers and enrichment of novel symbionts in the deep terrestrial subsurface.</title>
        <authorList>
            <person name="Probst A.J."/>
            <person name="Ladd B."/>
            <person name="Jarett J.K."/>
            <person name="Geller-Mcgrath D.E."/>
            <person name="Sieber C.M."/>
            <person name="Emerson J.B."/>
            <person name="Anantharaman K."/>
            <person name="Thomas B.C."/>
            <person name="Malmstrom R."/>
            <person name="Stieglmeier M."/>
            <person name="Klingl A."/>
            <person name="Woyke T."/>
            <person name="Ryan C.M."/>
            <person name="Banfield J.F."/>
        </authorList>
    </citation>
    <scope>NUCLEOTIDE SEQUENCE [LARGE SCALE GENOMIC DNA]</scope>
    <source>
        <strain evidence="3">CG23_combo_of_CG06-09_8_20_14_all_49_15</strain>
    </source>
</reference>
<keyword evidence="1" id="KW-0732">Signal</keyword>
<dbReference type="Pfam" id="PF01476">
    <property type="entry name" value="LysM"/>
    <property type="match status" value="1"/>
</dbReference>
<name>A0A2G9ZKZ2_9BACT</name>
<comment type="caution">
    <text evidence="3">The sequence shown here is derived from an EMBL/GenBank/DDBJ whole genome shotgun (WGS) entry which is preliminary data.</text>
</comment>
<feature type="chain" id="PRO_5013553782" description="LysM domain-containing protein" evidence="1">
    <location>
        <begin position="25"/>
        <end position="195"/>
    </location>
</feature>
<feature type="signal peptide" evidence="1">
    <location>
        <begin position="1"/>
        <end position="24"/>
    </location>
</feature>
<sequence>MKMFLKAAIMAATVVLGWAAFSLAAQVQVIKGDSLWAITQACGQAGARWPELYAANPGLPAPEQSGGKTVVWIYPGQVLTLPEGWGTDRVDTSKLEVVKPNPPAPSWWERVRRSLAEFWGWVNAHPWSWGLLGLLGLLGLMGRRQVQVVVNNHYPALPAPPAPSARRLVTVPDCRVSLVQAPAGLRQSGQVRYDL</sequence>
<dbReference type="InterPro" id="IPR018392">
    <property type="entry name" value="LysM"/>
</dbReference>
<evidence type="ECO:0000256" key="1">
    <source>
        <dbReference type="SAM" id="SignalP"/>
    </source>
</evidence>
<dbReference type="AlphaFoldDB" id="A0A2G9ZKZ2"/>
<dbReference type="InterPro" id="IPR036779">
    <property type="entry name" value="LysM_dom_sf"/>
</dbReference>
<organism evidence="3 4">
    <name type="scientific">Candidatus Falkowbacteria bacterium CG23_combo_of_CG06-09_8_20_14_all_49_15</name>
    <dbReference type="NCBI Taxonomy" id="1974572"/>
    <lineage>
        <taxon>Bacteria</taxon>
        <taxon>Candidatus Falkowiibacteriota</taxon>
    </lineage>
</organism>
<dbReference type="Gene3D" id="3.10.350.10">
    <property type="entry name" value="LysM domain"/>
    <property type="match status" value="1"/>
</dbReference>
<proteinExistence type="predicted"/>